<gene>
    <name evidence="1" type="primary">X975_19738</name>
    <name evidence="1" type="ORF">TNCV_3993001</name>
</gene>
<reference evidence="1" key="1">
    <citation type="submission" date="2020-08" db="EMBL/GenBank/DDBJ databases">
        <title>Multicomponent nature underlies the extraordinary mechanical properties of spider dragline silk.</title>
        <authorList>
            <person name="Kono N."/>
            <person name="Nakamura H."/>
            <person name="Mori M."/>
            <person name="Yoshida Y."/>
            <person name="Ohtoshi R."/>
            <person name="Malay A.D."/>
            <person name="Moran D.A.P."/>
            <person name="Tomita M."/>
            <person name="Numata K."/>
            <person name="Arakawa K."/>
        </authorList>
    </citation>
    <scope>NUCLEOTIDE SEQUENCE</scope>
</reference>
<dbReference type="EMBL" id="BMAU01021357">
    <property type="protein sequence ID" value="GFY21256.1"/>
    <property type="molecule type" value="Genomic_DNA"/>
</dbReference>
<sequence>MAPRRLLLPLPLTGKYRHLRCQWWTTEWNNIVFTGESCFCLQHHDGRIRVLRHWGERLLKCCVMHCHAGPAPDIKVLGGIEFYSRTSVVCIAGTLSNQLYTSEVCVVLPYIQSLPLVIFQQSNAQSLVECNVQEFFFTHHIELLAWLTCSPNLSLIENVWSMLAQRLVRDTPDQLWKYVEATFTAVLQEHIQNHFDCMPKCVGAIIANNGGYTNY</sequence>
<dbReference type="InterPro" id="IPR036397">
    <property type="entry name" value="RNaseH_sf"/>
</dbReference>
<comment type="caution">
    <text evidence="1">The sequence shown here is derived from an EMBL/GenBank/DDBJ whole genome shotgun (WGS) entry which is preliminary data.</text>
</comment>
<dbReference type="Proteomes" id="UP000887159">
    <property type="component" value="Unassembled WGS sequence"/>
</dbReference>
<name>A0A8X6SZX9_TRICX</name>
<dbReference type="Gene3D" id="3.30.420.10">
    <property type="entry name" value="Ribonuclease H-like superfamily/Ribonuclease H"/>
    <property type="match status" value="1"/>
</dbReference>
<dbReference type="AlphaFoldDB" id="A0A8X6SZX9"/>
<accession>A0A8X6SZX9</accession>
<dbReference type="GO" id="GO:0003676">
    <property type="term" value="F:nucleic acid binding"/>
    <property type="evidence" value="ECO:0007669"/>
    <property type="project" value="InterPro"/>
</dbReference>
<organism evidence="1 2">
    <name type="scientific">Trichonephila clavipes</name>
    <name type="common">Golden silk orbweaver</name>
    <name type="synonym">Nephila clavipes</name>
    <dbReference type="NCBI Taxonomy" id="2585209"/>
    <lineage>
        <taxon>Eukaryota</taxon>
        <taxon>Metazoa</taxon>
        <taxon>Ecdysozoa</taxon>
        <taxon>Arthropoda</taxon>
        <taxon>Chelicerata</taxon>
        <taxon>Arachnida</taxon>
        <taxon>Araneae</taxon>
        <taxon>Araneomorphae</taxon>
        <taxon>Entelegynae</taxon>
        <taxon>Araneoidea</taxon>
        <taxon>Nephilidae</taxon>
        <taxon>Trichonephila</taxon>
    </lineage>
</organism>
<evidence type="ECO:0000313" key="2">
    <source>
        <dbReference type="Proteomes" id="UP000887159"/>
    </source>
</evidence>
<proteinExistence type="predicted"/>
<evidence type="ECO:0000313" key="1">
    <source>
        <dbReference type="EMBL" id="GFY21256.1"/>
    </source>
</evidence>
<protein>
    <submittedName>
        <fullName evidence="1">Transposable element Tcb1 transposase</fullName>
    </submittedName>
</protein>
<keyword evidence="2" id="KW-1185">Reference proteome</keyword>